<sequence>MKLEYLQPYVNGCDEDILQYKTNDEKSMQEYANEILGRDYTSDELNAILHIEAREMNVIYAAVFYLQR</sequence>
<protein>
    <submittedName>
        <fullName evidence="1">Uncharacterized protein</fullName>
    </submittedName>
</protein>
<organism evidence="1">
    <name type="scientific">Pithovirus LCPAC401</name>
    <dbReference type="NCBI Taxonomy" id="2506595"/>
    <lineage>
        <taxon>Viruses</taxon>
        <taxon>Pithoviruses</taxon>
    </lineage>
</organism>
<gene>
    <name evidence="1" type="ORF">LCPAC401_01940</name>
</gene>
<accession>A0A481ZA99</accession>
<dbReference type="EMBL" id="MK500578">
    <property type="protein sequence ID" value="QBK92556.1"/>
    <property type="molecule type" value="Genomic_DNA"/>
</dbReference>
<proteinExistence type="predicted"/>
<reference evidence="1" key="1">
    <citation type="journal article" date="2019" name="MBio">
        <title>Virus Genomes from Deep Sea Sediments Expand the Ocean Megavirome and Support Independent Origins of Viral Gigantism.</title>
        <authorList>
            <person name="Backstrom D."/>
            <person name="Yutin N."/>
            <person name="Jorgensen S.L."/>
            <person name="Dharamshi J."/>
            <person name="Homa F."/>
            <person name="Zaremba-Niedwiedzka K."/>
            <person name="Spang A."/>
            <person name="Wolf Y.I."/>
            <person name="Koonin E.V."/>
            <person name="Ettema T.J."/>
        </authorList>
    </citation>
    <scope>NUCLEOTIDE SEQUENCE</scope>
</reference>
<evidence type="ECO:0000313" key="1">
    <source>
        <dbReference type="EMBL" id="QBK92556.1"/>
    </source>
</evidence>
<name>A0A481ZA99_9VIRU</name>